<evidence type="ECO:0000256" key="6">
    <source>
        <dbReference type="SAM" id="Phobius"/>
    </source>
</evidence>
<feature type="compositionally biased region" description="Low complexity" evidence="5">
    <location>
        <begin position="368"/>
        <end position="394"/>
    </location>
</feature>
<feature type="transmembrane region" description="Helical" evidence="6">
    <location>
        <begin position="61"/>
        <end position="79"/>
    </location>
</feature>
<evidence type="ECO:0000256" key="5">
    <source>
        <dbReference type="SAM" id="MobiDB-lite"/>
    </source>
</evidence>
<keyword evidence="2 6" id="KW-0812">Transmembrane</keyword>
<protein>
    <submittedName>
        <fullName evidence="8">Popeye domain-containing protein</fullName>
    </submittedName>
</protein>
<evidence type="ECO:0000256" key="2">
    <source>
        <dbReference type="ARBA" id="ARBA00022692"/>
    </source>
</evidence>
<dbReference type="InterPro" id="IPR006916">
    <property type="entry name" value="POPDC1-3"/>
</dbReference>
<feature type="transmembrane region" description="Helical" evidence="6">
    <location>
        <begin position="110"/>
        <end position="131"/>
    </location>
</feature>
<evidence type="ECO:0000256" key="4">
    <source>
        <dbReference type="ARBA" id="ARBA00023136"/>
    </source>
</evidence>
<keyword evidence="9" id="KW-1185">Reference proteome</keyword>
<evidence type="ECO:0000256" key="1">
    <source>
        <dbReference type="ARBA" id="ARBA00004141"/>
    </source>
</evidence>
<sequence>MLLPESSSDIAKRRLSSLLLNNNSTIFVDEPLSSMPMVNITNNNHTVTNNTVNVNCWSDDATSILYQLAYISLLIVYLVPNGKYCLLFIHFILAISNLLLIIWISKICFITVPSLLGWSITFLCVNILRIANELYQTRYIKFNKELEETYNELFAIVGISRESFKRLIHQGKLITLHSGESYATEKITANNRLSLLISGKINVLSKNHFLHSIKPGEFLDSPEWESCCCHSNTIKSLSSSSMLVKSKEIHHSNKINEKTSTSSTTTDNNEEESCHRSIIDDNRFNVSLIAITQCRILCWNRIQLEYYLAKDKQMNKILNILIGRDITNKLYAMNANIISDKGSILDIRLPVIINSMTKQLIDNDGKRIINNNNNRQRSQSIHPSPTPRLSSLSSNKIIRSEKDDKRNDNQLIDQQAAIILNDDHQMNSSLSMIDMKATTTTNQNTMKQTNQ</sequence>
<reference evidence="8 9" key="2">
    <citation type="journal article" date="2022" name="Mol. Biol. Evol.">
        <title>Comparative Genomics Reveals Insights into the Divergent Evolution of Astigmatic Mites and Household Pest Adaptations.</title>
        <authorList>
            <person name="Xiong Q."/>
            <person name="Wan A.T."/>
            <person name="Liu X."/>
            <person name="Fung C.S."/>
            <person name="Xiao X."/>
            <person name="Malainual N."/>
            <person name="Hou J."/>
            <person name="Wang L."/>
            <person name="Wang M."/>
            <person name="Yang K.Y."/>
            <person name="Cui Y."/>
            <person name="Leung E.L."/>
            <person name="Nong W."/>
            <person name="Shin S.K."/>
            <person name="Au S.W."/>
            <person name="Jeong K.Y."/>
            <person name="Chew F.T."/>
            <person name="Hui J.H."/>
            <person name="Leung T.F."/>
            <person name="Tungtrongchitr A."/>
            <person name="Zhong N."/>
            <person name="Liu Z."/>
            <person name="Tsui S.K."/>
        </authorList>
    </citation>
    <scope>NUCLEOTIDE SEQUENCE [LARGE SCALE GENOMIC DNA]</scope>
    <source>
        <strain evidence="8">Derp</strain>
    </source>
</reference>
<evidence type="ECO:0000259" key="7">
    <source>
        <dbReference type="Pfam" id="PF04831"/>
    </source>
</evidence>
<reference evidence="8 9" key="1">
    <citation type="journal article" date="2018" name="J. Allergy Clin. Immunol.">
        <title>High-quality assembly of Dermatophagoides pteronyssinus genome and transcriptome reveals a wide range of novel allergens.</title>
        <authorList>
            <person name="Liu X.Y."/>
            <person name="Yang K.Y."/>
            <person name="Wang M.Q."/>
            <person name="Kwok J.S."/>
            <person name="Zeng X."/>
            <person name="Yang Z."/>
            <person name="Xiao X.J."/>
            <person name="Lau C.P."/>
            <person name="Li Y."/>
            <person name="Huang Z.M."/>
            <person name="Ba J.G."/>
            <person name="Yim A.K."/>
            <person name="Ouyang C.Y."/>
            <person name="Ngai S.M."/>
            <person name="Chan T.F."/>
            <person name="Leung E.L."/>
            <person name="Liu L."/>
            <person name="Liu Z.G."/>
            <person name="Tsui S.K."/>
        </authorList>
    </citation>
    <scope>NUCLEOTIDE SEQUENCE [LARGE SCALE GENOMIC DNA]</scope>
    <source>
        <strain evidence="8">Derp</strain>
    </source>
</reference>
<accession>A0ABQ8JNN6</accession>
<feature type="region of interest" description="Disordered" evidence="5">
    <location>
        <begin position="367"/>
        <end position="394"/>
    </location>
</feature>
<dbReference type="Pfam" id="PF04831">
    <property type="entry name" value="POPDC1-3"/>
    <property type="match status" value="1"/>
</dbReference>
<gene>
    <name evidence="8" type="primary">POPDC3</name>
    <name evidence="8" type="ORF">DERP_005555</name>
</gene>
<evidence type="ECO:0000313" key="9">
    <source>
        <dbReference type="Proteomes" id="UP000887458"/>
    </source>
</evidence>
<organism evidence="8 9">
    <name type="scientific">Dermatophagoides pteronyssinus</name>
    <name type="common">European house dust mite</name>
    <dbReference type="NCBI Taxonomy" id="6956"/>
    <lineage>
        <taxon>Eukaryota</taxon>
        <taxon>Metazoa</taxon>
        <taxon>Ecdysozoa</taxon>
        <taxon>Arthropoda</taxon>
        <taxon>Chelicerata</taxon>
        <taxon>Arachnida</taxon>
        <taxon>Acari</taxon>
        <taxon>Acariformes</taxon>
        <taxon>Sarcoptiformes</taxon>
        <taxon>Astigmata</taxon>
        <taxon>Psoroptidia</taxon>
        <taxon>Analgoidea</taxon>
        <taxon>Pyroglyphidae</taxon>
        <taxon>Dermatophagoidinae</taxon>
        <taxon>Dermatophagoides</taxon>
    </lineage>
</organism>
<evidence type="ECO:0000313" key="8">
    <source>
        <dbReference type="EMBL" id="KAH9423970.1"/>
    </source>
</evidence>
<dbReference type="PANTHER" id="PTHR12101">
    <property type="entry name" value="POPEYE DOMAIN CONTAINING PROTEIN"/>
    <property type="match status" value="1"/>
</dbReference>
<comment type="subcellular location">
    <subcellularLocation>
        <location evidence="1">Membrane</location>
        <topology evidence="1">Multi-pass membrane protein</topology>
    </subcellularLocation>
</comment>
<feature type="compositionally biased region" description="Low complexity" evidence="5">
    <location>
        <begin position="258"/>
        <end position="267"/>
    </location>
</feature>
<dbReference type="EMBL" id="NJHN03000031">
    <property type="protein sequence ID" value="KAH9423970.1"/>
    <property type="molecule type" value="Genomic_DNA"/>
</dbReference>
<feature type="transmembrane region" description="Helical" evidence="6">
    <location>
        <begin position="86"/>
        <end position="104"/>
    </location>
</feature>
<dbReference type="Proteomes" id="UP000887458">
    <property type="component" value="Unassembled WGS sequence"/>
</dbReference>
<dbReference type="PANTHER" id="PTHR12101:SF30">
    <property type="entry name" value="POPEYE DOMAIN-CONTAINING PROTEIN 3-LIKE PROTEIN"/>
    <property type="match status" value="1"/>
</dbReference>
<proteinExistence type="predicted"/>
<feature type="region of interest" description="Disordered" evidence="5">
    <location>
        <begin position="248"/>
        <end position="270"/>
    </location>
</feature>
<keyword evidence="4 6" id="KW-0472">Membrane</keyword>
<evidence type="ECO:0000256" key="3">
    <source>
        <dbReference type="ARBA" id="ARBA00022989"/>
    </source>
</evidence>
<name>A0ABQ8JNN6_DERPT</name>
<dbReference type="InterPro" id="IPR055272">
    <property type="entry name" value="POPDC1-3_dom"/>
</dbReference>
<keyword evidence="3 6" id="KW-1133">Transmembrane helix</keyword>
<feature type="domain" description="POPDC1-3" evidence="7">
    <location>
        <begin position="63"/>
        <end position="335"/>
    </location>
</feature>
<feature type="compositionally biased region" description="Basic and acidic residues" evidence="5">
    <location>
        <begin position="248"/>
        <end position="257"/>
    </location>
</feature>
<comment type="caution">
    <text evidence="8">The sequence shown here is derived from an EMBL/GenBank/DDBJ whole genome shotgun (WGS) entry which is preliminary data.</text>
</comment>